<accession>A0A222VS79</accession>
<dbReference type="Pfam" id="PF01872">
    <property type="entry name" value="RibD_C"/>
    <property type="match status" value="1"/>
</dbReference>
<dbReference type="InterPro" id="IPR002734">
    <property type="entry name" value="RibDG_C"/>
</dbReference>
<keyword evidence="2" id="KW-1185">Reference proteome</keyword>
<dbReference type="STRING" id="530584.SAMN05421630_109203"/>
<dbReference type="PANTHER" id="PTHR38011">
    <property type="entry name" value="DIHYDROFOLATE REDUCTASE FAMILY PROTEIN (AFU_ORTHOLOGUE AFUA_8G06820)"/>
    <property type="match status" value="1"/>
</dbReference>
<dbReference type="AlphaFoldDB" id="A0A222VS79"/>
<dbReference type="Gene3D" id="3.40.430.10">
    <property type="entry name" value="Dihydrofolate Reductase, subunit A"/>
    <property type="match status" value="1"/>
</dbReference>
<dbReference type="PANTHER" id="PTHR38011:SF12">
    <property type="entry name" value="BIFUNCTIONAL DEAMINASE-REDUCTASE DOMAIN PROTEIN"/>
    <property type="match status" value="1"/>
</dbReference>
<organism evidence="1 2">
    <name type="scientific">Prauserella marina</name>
    <dbReference type="NCBI Taxonomy" id="530584"/>
    <lineage>
        <taxon>Bacteria</taxon>
        <taxon>Bacillati</taxon>
        <taxon>Actinomycetota</taxon>
        <taxon>Actinomycetes</taxon>
        <taxon>Pseudonocardiales</taxon>
        <taxon>Pseudonocardiaceae</taxon>
        <taxon>Prauserella</taxon>
    </lineage>
</organism>
<evidence type="ECO:0000313" key="1">
    <source>
        <dbReference type="EMBL" id="SDD51877.1"/>
    </source>
</evidence>
<dbReference type="KEGG" id="pmad:BAY61_19235"/>
<dbReference type="SUPFAM" id="SSF53597">
    <property type="entry name" value="Dihydrofolate reductase-like"/>
    <property type="match status" value="1"/>
</dbReference>
<dbReference type="GO" id="GO:0008703">
    <property type="term" value="F:5-amino-6-(5-phosphoribosylamino)uracil reductase activity"/>
    <property type="evidence" value="ECO:0007669"/>
    <property type="project" value="InterPro"/>
</dbReference>
<gene>
    <name evidence="1" type="ORF">SAMN05421630_109203</name>
</gene>
<dbReference type="InterPro" id="IPR050765">
    <property type="entry name" value="Riboflavin_Biosynth_HTPR"/>
</dbReference>
<dbReference type="RefSeq" id="WP_211323535.1">
    <property type="nucleotide sequence ID" value="NZ_CP016353.1"/>
</dbReference>
<evidence type="ECO:0000313" key="2">
    <source>
        <dbReference type="Proteomes" id="UP000199494"/>
    </source>
</evidence>
<dbReference type="Proteomes" id="UP000199494">
    <property type="component" value="Unassembled WGS sequence"/>
</dbReference>
<dbReference type="EMBL" id="FMZE01000009">
    <property type="protein sequence ID" value="SDD51877.1"/>
    <property type="molecule type" value="Genomic_DNA"/>
</dbReference>
<proteinExistence type="predicted"/>
<sequence>MGRTLVHVSMSLDGFIAGPDHSMDWIFDYAGPNEEVDEVIATTGAILSGRRCYDVGRDTSGPEETNEPFGGAWSGPQFVLTHNPPGDERDPSIRFLDCPVAEAVATAHAAAGGGNVLVLGANVVQQCLAAGLVDDILIHLAPVLIGEGTRLFGQVEQHIKLEPVSVTRAGKVANLRFALR</sequence>
<dbReference type="GO" id="GO:0009231">
    <property type="term" value="P:riboflavin biosynthetic process"/>
    <property type="evidence" value="ECO:0007669"/>
    <property type="project" value="InterPro"/>
</dbReference>
<dbReference type="InterPro" id="IPR024072">
    <property type="entry name" value="DHFR-like_dom_sf"/>
</dbReference>
<name>A0A222VS79_9PSEU</name>
<reference evidence="1 2" key="1">
    <citation type="submission" date="2016-10" db="EMBL/GenBank/DDBJ databases">
        <authorList>
            <person name="de Groot N.N."/>
        </authorList>
    </citation>
    <scope>NUCLEOTIDE SEQUENCE [LARGE SCALE GENOMIC DNA]</scope>
    <source>
        <strain evidence="1 2">CGMCC 4.5506</strain>
    </source>
</reference>
<protein>
    <submittedName>
        <fullName evidence="1">Dihydrofolate reductase</fullName>
    </submittedName>
</protein>